<dbReference type="PANTHER" id="PTHR43903">
    <property type="entry name" value="NEUROLIGIN"/>
    <property type="match status" value="1"/>
</dbReference>
<dbReference type="SUPFAM" id="SSF53474">
    <property type="entry name" value="alpha/beta-Hydrolases"/>
    <property type="match status" value="1"/>
</dbReference>
<comment type="similarity">
    <text evidence="1">Belongs to the type-B carboxylesterase/lipase family.</text>
</comment>
<keyword evidence="2" id="KW-0325">Glycoprotein</keyword>
<dbReference type="Proteomes" id="UP001558652">
    <property type="component" value="Unassembled WGS sequence"/>
</dbReference>
<dbReference type="InterPro" id="IPR002018">
    <property type="entry name" value="CarbesteraseB"/>
</dbReference>
<dbReference type="EMBL" id="JBFDAA010000011">
    <property type="protein sequence ID" value="KAL1123956.1"/>
    <property type="molecule type" value="Genomic_DNA"/>
</dbReference>
<dbReference type="Pfam" id="PF00135">
    <property type="entry name" value="COesterase"/>
    <property type="match status" value="1"/>
</dbReference>
<dbReference type="Gene3D" id="3.40.50.1820">
    <property type="entry name" value="alpha/beta hydrolase"/>
    <property type="match status" value="1"/>
</dbReference>
<evidence type="ECO:0000256" key="1">
    <source>
        <dbReference type="ARBA" id="ARBA00005964"/>
    </source>
</evidence>
<evidence type="ECO:0000256" key="2">
    <source>
        <dbReference type="ARBA" id="ARBA00023180"/>
    </source>
</evidence>
<evidence type="ECO:0000313" key="5">
    <source>
        <dbReference type="Proteomes" id="UP001558652"/>
    </source>
</evidence>
<dbReference type="AlphaFoldDB" id="A0ABD0Y9D5"/>
<evidence type="ECO:0000313" key="4">
    <source>
        <dbReference type="EMBL" id="KAL1123956.1"/>
    </source>
</evidence>
<protein>
    <recommendedName>
        <fullName evidence="3">Carboxylesterase type B domain-containing protein</fullName>
    </recommendedName>
</protein>
<gene>
    <name evidence="4" type="ORF">AAG570_001726</name>
</gene>
<keyword evidence="5" id="KW-1185">Reference proteome</keyword>
<proteinExistence type="inferred from homology"/>
<dbReference type="InterPro" id="IPR051093">
    <property type="entry name" value="Neuroligin/BSAL"/>
</dbReference>
<evidence type="ECO:0000259" key="3">
    <source>
        <dbReference type="Pfam" id="PF00135"/>
    </source>
</evidence>
<accession>A0ABD0Y9D5</accession>
<reference evidence="4 5" key="1">
    <citation type="submission" date="2024-07" db="EMBL/GenBank/DDBJ databases">
        <title>Chromosome-level genome assembly of the water stick insect Ranatra chinensis (Heteroptera: Nepidae).</title>
        <authorList>
            <person name="Liu X."/>
        </authorList>
    </citation>
    <scope>NUCLEOTIDE SEQUENCE [LARGE SCALE GENOMIC DNA]</scope>
    <source>
        <strain evidence="4">Cailab_2021Rc</strain>
        <tissue evidence="4">Muscle</tissue>
    </source>
</reference>
<comment type="caution">
    <text evidence="4">The sequence shown here is derived from an EMBL/GenBank/DDBJ whole genome shotgun (WGS) entry which is preliminary data.</text>
</comment>
<name>A0ABD0Y9D5_9HEMI</name>
<sequence>MAALRWVKDNIGSFGGDPKRITLLGHDTGAAIANLLLISPQAKGLFNRVCLLSGSLLSPWAVVLDPGGLRDGVASQVGCGGDADLASCLQKTPLRTLLGVRPVAPRFLPPVAPWAPGPANDPAAAVENAGEPFLSTRLLLTTTTTESYLDFNNQDIQYGIEEDQRNRVLRTYVRNAYVYHLNEIFSTVRNEYTNWEKPIQHPINIRDSTLEALSDGHTVAPLLRLGYLHARRGAPTYFCHFNYQTKESDYPQRLGSVRGEDVNYFLGLPLVGGQPFFPQNYTLQDIRVAETVLNFFTNFAKSGKAVDVGMSGGHSAAALKDKGRHRANGFYWDLYEPSSQLYLSLCESFYAFFTPAFQKLPHDYHISEDYTLLKVCSLHCEVREGRSITTFRLKDPEVWSKFSTKIIDLSVNYNEHSERE</sequence>
<organism evidence="4 5">
    <name type="scientific">Ranatra chinensis</name>
    <dbReference type="NCBI Taxonomy" id="642074"/>
    <lineage>
        <taxon>Eukaryota</taxon>
        <taxon>Metazoa</taxon>
        <taxon>Ecdysozoa</taxon>
        <taxon>Arthropoda</taxon>
        <taxon>Hexapoda</taxon>
        <taxon>Insecta</taxon>
        <taxon>Pterygota</taxon>
        <taxon>Neoptera</taxon>
        <taxon>Paraneoptera</taxon>
        <taxon>Hemiptera</taxon>
        <taxon>Heteroptera</taxon>
        <taxon>Panheteroptera</taxon>
        <taxon>Nepomorpha</taxon>
        <taxon>Nepidae</taxon>
        <taxon>Ranatrinae</taxon>
        <taxon>Ranatra</taxon>
    </lineage>
</organism>
<dbReference type="InterPro" id="IPR029058">
    <property type="entry name" value="AB_hydrolase_fold"/>
</dbReference>
<feature type="domain" description="Carboxylesterase type B" evidence="3">
    <location>
        <begin position="2"/>
        <end position="345"/>
    </location>
</feature>